<evidence type="ECO:0000313" key="2">
    <source>
        <dbReference type="EMBL" id="AXF84347.1"/>
    </source>
</evidence>
<dbReference type="InterPro" id="IPR018750">
    <property type="entry name" value="DUF2306_membrane"/>
</dbReference>
<keyword evidence="1" id="KW-0472">Membrane</keyword>
<keyword evidence="1" id="KW-1133">Transmembrane helix</keyword>
<reference evidence="3" key="1">
    <citation type="submission" date="2018-07" db="EMBL/GenBank/DDBJ databases">
        <authorList>
            <person name="Kim H."/>
        </authorList>
    </citation>
    <scope>NUCLEOTIDE SEQUENCE [LARGE SCALE GENOMIC DNA]</scope>
    <source>
        <strain evidence="3">F02</strain>
    </source>
</reference>
<dbReference type="EMBL" id="CP031124">
    <property type="protein sequence ID" value="AXF84347.1"/>
    <property type="molecule type" value="Genomic_DNA"/>
</dbReference>
<sequence>MTMRQCPRCIVLSLNRTTVMPMSTRHRTIVAAKYLSLMALLFCCALVLFTVLQHTPVNTGVGFLQIKQDYMQTMPWPIVFYVHIFSSMFALVMGVMQLSKKIRVRHTTMHRWLGRMYVLNVLLVAAPAGLIMSIDANDGFSSRTALTVLPCLWWYFTYTAYWSVIHRDFIGHRNFMVRSFALTLSIITLRLWEMGLMAYVEHPPMDLLYPMIAWLGFMPNLMVAEWWIRRTATSHATVSSVNETKI</sequence>
<dbReference type="AlphaFoldDB" id="A0A345D7K9"/>
<name>A0A345D7K9_9BURK</name>
<gene>
    <name evidence="2" type="ORF">DTO96_100049</name>
</gene>
<dbReference type="Pfam" id="PF10067">
    <property type="entry name" value="DUF2306"/>
    <property type="match status" value="1"/>
</dbReference>
<feature type="transmembrane region" description="Helical" evidence="1">
    <location>
        <begin position="34"/>
        <end position="54"/>
    </location>
</feature>
<evidence type="ECO:0000256" key="1">
    <source>
        <dbReference type="SAM" id="Phobius"/>
    </source>
</evidence>
<keyword evidence="3" id="KW-1185">Reference proteome</keyword>
<feature type="transmembrane region" description="Helical" evidence="1">
    <location>
        <begin position="74"/>
        <end position="96"/>
    </location>
</feature>
<protein>
    <recommendedName>
        <fullName evidence="4">DUF2306 domain-containing protein</fullName>
    </recommendedName>
</protein>
<feature type="transmembrane region" description="Helical" evidence="1">
    <location>
        <begin position="140"/>
        <end position="163"/>
    </location>
</feature>
<evidence type="ECO:0008006" key="4">
    <source>
        <dbReference type="Google" id="ProtNLM"/>
    </source>
</evidence>
<keyword evidence="1" id="KW-0812">Transmembrane</keyword>
<organism evidence="2 3">
    <name type="scientific">Ephemeroptericola cinctiostellae</name>
    <dbReference type="NCBI Taxonomy" id="2268024"/>
    <lineage>
        <taxon>Bacteria</taxon>
        <taxon>Pseudomonadati</taxon>
        <taxon>Pseudomonadota</taxon>
        <taxon>Betaproteobacteria</taxon>
        <taxon>Burkholderiales</taxon>
        <taxon>Burkholderiaceae</taxon>
        <taxon>Ephemeroptericola</taxon>
    </lineage>
</organism>
<dbReference type="KEGG" id="hyf:DTO96_100049"/>
<dbReference type="Proteomes" id="UP000252182">
    <property type="component" value="Chromosome"/>
</dbReference>
<feature type="transmembrane region" description="Helical" evidence="1">
    <location>
        <begin position="175"/>
        <end position="192"/>
    </location>
</feature>
<evidence type="ECO:0000313" key="3">
    <source>
        <dbReference type="Proteomes" id="UP000252182"/>
    </source>
</evidence>
<feature type="transmembrane region" description="Helical" evidence="1">
    <location>
        <begin position="207"/>
        <end position="228"/>
    </location>
</feature>
<proteinExistence type="predicted"/>
<accession>A0A345D7K9</accession>
<feature type="transmembrane region" description="Helical" evidence="1">
    <location>
        <begin position="117"/>
        <end position="134"/>
    </location>
</feature>